<keyword evidence="2" id="KW-0547">Nucleotide-binding</keyword>
<dbReference type="SUPFAM" id="SSF56112">
    <property type="entry name" value="Protein kinase-like (PK-like)"/>
    <property type="match status" value="1"/>
</dbReference>
<evidence type="ECO:0000256" key="1">
    <source>
        <dbReference type="ARBA" id="ARBA00022679"/>
    </source>
</evidence>
<dbReference type="PROSITE" id="PS50011">
    <property type="entry name" value="PROTEIN_KINASE_DOM"/>
    <property type="match status" value="1"/>
</dbReference>
<evidence type="ECO:0000313" key="7">
    <source>
        <dbReference type="EMBL" id="TWU29940.1"/>
    </source>
</evidence>
<evidence type="ECO:0000256" key="4">
    <source>
        <dbReference type="ARBA" id="ARBA00022840"/>
    </source>
</evidence>
<evidence type="ECO:0000256" key="2">
    <source>
        <dbReference type="ARBA" id="ARBA00022741"/>
    </source>
</evidence>
<dbReference type="PROSITE" id="PS00108">
    <property type="entry name" value="PROTEIN_KINASE_ST"/>
    <property type="match status" value="1"/>
</dbReference>
<comment type="caution">
    <text evidence="7">The sequence shown here is derived from an EMBL/GenBank/DDBJ whole genome shotgun (WGS) entry which is preliminary data.</text>
</comment>
<dbReference type="PANTHER" id="PTHR43289">
    <property type="entry name" value="MITOGEN-ACTIVATED PROTEIN KINASE KINASE KINASE 20-RELATED"/>
    <property type="match status" value="1"/>
</dbReference>
<dbReference type="GO" id="GO:0005524">
    <property type="term" value="F:ATP binding"/>
    <property type="evidence" value="ECO:0007669"/>
    <property type="project" value="UniProtKB-KW"/>
</dbReference>
<evidence type="ECO:0000256" key="5">
    <source>
        <dbReference type="SAM" id="MobiDB-lite"/>
    </source>
</evidence>
<dbReference type="InterPro" id="IPR011009">
    <property type="entry name" value="Kinase-like_dom_sf"/>
</dbReference>
<dbReference type="SMART" id="SM00220">
    <property type="entry name" value="S_TKc"/>
    <property type="match status" value="1"/>
</dbReference>
<dbReference type="InterPro" id="IPR000719">
    <property type="entry name" value="Prot_kinase_dom"/>
</dbReference>
<dbReference type="CDD" id="cd14014">
    <property type="entry name" value="STKc_PknB_like"/>
    <property type="match status" value="1"/>
</dbReference>
<proteinExistence type="predicted"/>
<dbReference type="GO" id="GO:0004674">
    <property type="term" value="F:protein serine/threonine kinase activity"/>
    <property type="evidence" value="ECO:0007669"/>
    <property type="project" value="UniProtKB-EC"/>
</dbReference>
<protein>
    <submittedName>
        <fullName evidence="7">Serine/threonine-protein kinase PknD</fullName>
        <ecNumber evidence="7">2.7.11.1</ecNumber>
    </submittedName>
</protein>
<feature type="region of interest" description="Disordered" evidence="5">
    <location>
        <begin position="95"/>
        <end position="125"/>
    </location>
</feature>
<dbReference type="Pfam" id="PF00069">
    <property type="entry name" value="Pkinase"/>
    <property type="match status" value="1"/>
</dbReference>
<gene>
    <name evidence="7" type="primary">pknD_1</name>
    <name evidence="7" type="ORF">Pla144_07210</name>
</gene>
<dbReference type="Gene3D" id="1.10.510.10">
    <property type="entry name" value="Transferase(Phosphotransferase) domain 1"/>
    <property type="match status" value="1"/>
</dbReference>
<feature type="domain" description="Protein kinase" evidence="6">
    <location>
        <begin position="137"/>
        <end position="428"/>
    </location>
</feature>
<evidence type="ECO:0000313" key="8">
    <source>
        <dbReference type="Proteomes" id="UP000318437"/>
    </source>
</evidence>
<organism evidence="7 8">
    <name type="scientific">Bythopirellula polymerisocia</name>
    <dbReference type="NCBI Taxonomy" id="2528003"/>
    <lineage>
        <taxon>Bacteria</taxon>
        <taxon>Pseudomonadati</taxon>
        <taxon>Planctomycetota</taxon>
        <taxon>Planctomycetia</taxon>
        <taxon>Pirellulales</taxon>
        <taxon>Lacipirellulaceae</taxon>
        <taxon>Bythopirellula</taxon>
    </lineage>
</organism>
<dbReference type="EC" id="2.7.11.1" evidence="7"/>
<dbReference type="AlphaFoldDB" id="A0A5C6CZB5"/>
<keyword evidence="4" id="KW-0067">ATP-binding</keyword>
<evidence type="ECO:0000256" key="3">
    <source>
        <dbReference type="ARBA" id="ARBA00022777"/>
    </source>
</evidence>
<keyword evidence="1 7" id="KW-0808">Transferase</keyword>
<accession>A0A5C6CZB5</accession>
<sequence>MLDPSLSMSMSDRQHDLVVCLIAMESKLVGLHSLIDVLQDWIETPTTSLMPLLREHGILTEAQHRELAEQVAARLAACGLETASMWQTVPPPFRGSLLNPHGASTEDSSEYSDTDSELDRTSALPAPIVGGKNDERFNVVSSYAEGGLGEVSIAQDQQLGRMVALKQIKTRYADDVAARSRFLLEAQVTGRLEHPGIVPVYALGFDASGRPYYAMRFIEGESLQEVVRRFHDKFSVQDSTRGQRILELRKLVGRIVDVCHTMDYAHSRGILHRDLKPGNIMLGKYGETLVVDWGLAKVLGGGEQVVYQEIASACEGLSPTLKGTPIGTPAYMSPEQAAGQTDDLSPQTDIYSLGVTLYQVLTGRLPHEENSVSGVIQKIKEQSFARPREHCPWLPAPLEAICIKAMSPDRGGRYPSAAALAEDIERWLAGEPVSAYAPTLWEATLRWLRQRG</sequence>
<reference evidence="7 8" key="1">
    <citation type="submission" date="2019-02" db="EMBL/GenBank/DDBJ databases">
        <title>Deep-cultivation of Planctomycetes and their phenomic and genomic characterization uncovers novel biology.</title>
        <authorList>
            <person name="Wiegand S."/>
            <person name="Jogler M."/>
            <person name="Boedeker C."/>
            <person name="Pinto D."/>
            <person name="Vollmers J."/>
            <person name="Rivas-Marin E."/>
            <person name="Kohn T."/>
            <person name="Peeters S.H."/>
            <person name="Heuer A."/>
            <person name="Rast P."/>
            <person name="Oberbeckmann S."/>
            <person name="Bunk B."/>
            <person name="Jeske O."/>
            <person name="Meyerdierks A."/>
            <person name="Storesund J.E."/>
            <person name="Kallscheuer N."/>
            <person name="Luecker S."/>
            <person name="Lage O.M."/>
            <person name="Pohl T."/>
            <person name="Merkel B.J."/>
            <person name="Hornburger P."/>
            <person name="Mueller R.-W."/>
            <person name="Bruemmer F."/>
            <person name="Labrenz M."/>
            <person name="Spormann A.M."/>
            <person name="Op Den Camp H."/>
            <person name="Overmann J."/>
            <person name="Amann R."/>
            <person name="Jetten M.S.M."/>
            <person name="Mascher T."/>
            <person name="Medema M.H."/>
            <person name="Devos D.P."/>
            <person name="Kaster A.-K."/>
            <person name="Ovreas L."/>
            <person name="Rohde M."/>
            <person name="Galperin M.Y."/>
            <person name="Jogler C."/>
        </authorList>
    </citation>
    <scope>NUCLEOTIDE SEQUENCE [LARGE SCALE GENOMIC DNA]</scope>
    <source>
        <strain evidence="7 8">Pla144</strain>
    </source>
</reference>
<dbReference type="PANTHER" id="PTHR43289:SF6">
    <property type="entry name" value="SERINE_THREONINE-PROTEIN KINASE NEKL-3"/>
    <property type="match status" value="1"/>
</dbReference>
<dbReference type="RefSeq" id="WP_146447889.1">
    <property type="nucleotide sequence ID" value="NZ_SJPS01000001.1"/>
</dbReference>
<dbReference type="InterPro" id="IPR008271">
    <property type="entry name" value="Ser/Thr_kinase_AS"/>
</dbReference>
<keyword evidence="8" id="KW-1185">Reference proteome</keyword>
<dbReference type="Proteomes" id="UP000318437">
    <property type="component" value="Unassembled WGS sequence"/>
</dbReference>
<keyword evidence="3 7" id="KW-0418">Kinase</keyword>
<name>A0A5C6CZB5_9BACT</name>
<dbReference type="EMBL" id="SJPS01000001">
    <property type="protein sequence ID" value="TWU29940.1"/>
    <property type="molecule type" value="Genomic_DNA"/>
</dbReference>
<dbReference type="OrthoDB" id="6111975at2"/>
<dbReference type="Gene3D" id="3.30.200.20">
    <property type="entry name" value="Phosphorylase Kinase, domain 1"/>
    <property type="match status" value="1"/>
</dbReference>
<evidence type="ECO:0000259" key="6">
    <source>
        <dbReference type="PROSITE" id="PS50011"/>
    </source>
</evidence>
<feature type="compositionally biased region" description="Acidic residues" evidence="5">
    <location>
        <begin position="107"/>
        <end position="116"/>
    </location>
</feature>